<evidence type="ECO:0000313" key="6">
    <source>
        <dbReference type="EMBL" id="KAF1813898.1"/>
    </source>
</evidence>
<dbReference type="InterPro" id="IPR052279">
    <property type="entry name" value="EngB_GTPase"/>
</dbReference>
<dbReference type="InterPro" id="IPR030393">
    <property type="entry name" value="G_ENGB_dom"/>
</dbReference>
<dbReference type="EMBL" id="ML975154">
    <property type="protein sequence ID" value="KAF1813898.1"/>
    <property type="molecule type" value="Genomic_DNA"/>
</dbReference>
<dbReference type="Gene3D" id="3.40.50.300">
    <property type="entry name" value="P-loop containing nucleotide triphosphate hydrolases"/>
    <property type="match status" value="1"/>
</dbReference>
<dbReference type="Proteomes" id="UP000504638">
    <property type="component" value="Unplaced"/>
</dbReference>
<feature type="domain" description="EngB-type G" evidence="5">
    <location>
        <begin position="106"/>
        <end position="286"/>
    </location>
</feature>
<reference evidence="8" key="2">
    <citation type="submission" date="2020-04" db="EMBL/GenBank/DDBJ databases">
        <authorList>
            <consortium name="NCBI Genome Project"/>
        </authorList>
    </citation>
    <scope>NUCLEOTIDE SEQUENCE</scope>
    <source>
        <strain evidence="8">CBS 781.70</strain>
    </source>
</reference>
<evidence type="ECO:0000313" key="7">
    <source>
        <dbReference type="Proteomes" id="UP000504638"/>
    </source>
</evidence>
<evidence type="ECO:0000313" key="8">
    <source>
        <dbReference type="RefSeq" id="XP_033535529.1"/>
    </source>
</evidence>
<name>A0A6G1G774_9PEZI</name>
<reference evidence="6 8" key="1">
    <citation type="submission" date="2020-01" db="EMBL/GenBank/DDBJ databases">
        <authorList>
            <consortium name="DOE Joint Genome Institute"/>
            <person name="Haridas S."/>
            <person name="Albert R."/>
            <person name="Binder M."/>
            <person name="Bloem J."/>
            <person name="Labutti K."/>
            <person name="Salamov A."/>
            <person name="Andreopoulos B."/>
            <person name="Baker S.E."/>
            <person name="Barry K."/>
            <person name="Bills G."/>
            <person name="Bluhm B.H."/>
            <person name="Cannon C."/>
            <person name="Castanera R."/>
            <person name="Culley D.E."/>
            <person name="Daum C."/>
            <person name="Ezra D."/>
            <person name="Gonzalez J.B."/>
            <person name="Henrissat B."/>
            <person name="Kuo A."/>
            <person name="Liang C."/>
            <person name="Lipzen A."/>
            <person name="Lutzoni F."/>
            <person name="Magnuson J."/>
            <person name="Mondo S."/>
            <person name="Nolan M."/>
            <person name="Ohm R."/>
            <person name="Pangilinan J."/>
            <person name="Park H.-J."/>
            <person name="Ramirez L."/>
            <person name="Alfaro M."/>
            <person name="Sun H."/>
            <person name="Tritt A."/>
            <person name="Yoshinaga Y."/>
            <person name="Zwiers L.-H."/>
            <person name="Turgeon B.G."/>
            <person name="Goodwin S.B."/>
            <person name="Spatafora J.W."/>
            <person name="Crous P.W."/>
            <person name="Grigoriev I.V."/>
        </authorList>
    </citation>
    <scope>NUCLEOTIDE SEQUENCE</scope>
    <source>
        <strain evidence="6 8">CBS 781.70</strain>
    </source>
</reference>
<keyword evidence="4" id="KW-0342">GTP-binding</keyword>
<protein>
    <recommendedName>
        <fullName evidence="5">EngB-type G domain-containing protein</fullName>
    </recommendedName>
</protein>
<organism evidence="6">
    <name type="scientific">Eremomyces bilateralis CBS 781.70</name>
    <dbReference type="NCBI Taxonomy" id="1392243"/>
    <lineage>
        <taxon>Eukaryota</taxon>
        <taxon>Fungi</taxon>
        <taxon>Dikarya</taxon>
        <taxon>Ascomycota</taxon>
        <taxon>Pezizomycotina</taxon>
        <taxon>Dothideomycetes</taxon>
        <taxon>Dothideomycetes incertae sedis</taxon>
        <taxon>Eremomycetales</taxon>
        <taxon>Eremomycetaceae</taxon>
        <taxon>Eremomyces</taxon>
    </lineage>
</organism>
<gene>
    <name evidence="6 8" type="ORF">P152DRAFT_414370</name>
</gene>
<dbReference type="GO" id="GO:0005739">
    <property type="term" value="C:mitochondrion"/>
    <property type="evidence" value="ECO:0007669"/>
    <property type="project" value="TreeGrafter"/>
</dbReference>
<evidence type="ECO:0000256" key="4">
    <source>
        <dbReference type="ARBA" id="ARBA00023134"/>
    </source>
</evidence>
<evidence type="ECO:0000259" key="5">
    <source>
        <dbReference type="PROSITE" id="PS51706"/>
    </source>
</evidence>
<evidence type="ECO:0000256" key="3">
    <source>
        <dbReference type="ARBA" id="ARBA00022842"/>
    </source>
</evidence>
<evidence type="ECO:0000256" key="2">
    <source>
        <dbReference type="ARBA" id="ARBA00022741"/>
    </source>
</evidence>
<dbReference type="GO" id="GO:0046872">
    <property type="term" value="F:metal ion binding"/>
    <property type="evidence" value="ECO:0007669"/>
    <property type="project" value="UniProtKB-KW"/>
</dbReference>
<accession>A0A6G1G774</accession>
<evidence type="ECO:0000256" key="1">
    <source>
        <dbReference type="ARBA" id="ARBA00022723"/>
    </source>
</evidence>
<dbReference type="PANTHER" id="PTHR46498">
    <property type="entry name" value="GTP-BINDING PROTEIN 8"/>
    <property type="match status" value="1"/>
</dbReference>
<dbReference type="GO" id="GO:0005525">
    <property type="term" value="F:GTP binding"/>
    <property type="evidence" value="ECO:0007669"/>
    <property type="project" value="UniProtKB-KW"/>
</dbReference>
<keyword evidence="7" id="KW-1185">Reference proteome</keyword>
<dbReference type="RefSeq" id="XP_033535529.1">
    <property type="nucleotide sequence ID" value="XM_033677024.1"/>
</dbReference>
<dbReference type="AlphaFoldDB" id="A0A6G1G774"/>
<dbReference type="CDD" id="cd01876">
    <property type="entry name" value="YihA_EngB"/>
    <property type="match status" value="1"/>
</dbReference>
<dbReference type="PANTHER" id="PTHR46498:SF1">
    <property type="entry name" value="GTP-BINDING PROTEIN 8"/>
    <property type="match status" value="1"/>
</dbReference>
<dbReference type="Pfam" id="PF01926">
    <property type="entry name" value="MMR_HSR1"/>
    <property type="match status" value="1"/>
</dbReference>
<dbReference type="GeneID" id="54417594"/>
<proteinExistence type="predicted"/>
<dbReference type="InterPro" id="IPR027417">
    <property type="entry name" value="P-loop_NTPase"/>
</dbReference>
<dbReference type="InterPro" id="IPR006073">
    <property type="entry name" value="GTP-bd"/>
</dbReference>
<keyword evidence="3" id="KW-0460">Magnesium</keyword>
<keyword evidence="1" id="KW-0479">Metal-binding</keyword>
<keyword evidence="2" id="KW-0547">Nucleotide-binding</keyword>
<reference evidence="8" key="3">
    <citation type="submission" date="2025-04" db="UniProtKB">
        <authorList>
            <consortium name="RefSeq"/>
        </authorList>
    </citation>
    <scope>IDENTIFICATION</scope>
    <source>
        <strain evidence="8">CBS 781.70</strain>
    </source>
</reference>
<dbReference type="OrthoDB" id="391988at2759"/>
<dbReference type="SUPFAM" id="SSF52540">
    <property type="entry name" value="P-loop containing nucleoside triphosphate hydrolases"/>
    <property type="match status" value="1"/>
</dbReference>
<sequence length="382" mass="42489">MTTWRLWSARILRRPFPPHPPTNLHERRPLHTSNLLHARYRPMRSSRQSTEPKVLNPTVTAESIGLYTDTTPPNAAQLTYVNKFFRQPASFLFASTSLLSLPRDSLAPEIAFLGRSNIGKSSLLNALMRRPPGPAAAKTALAKVSKRPGLTKEMNFFKVGRGGDRDDAGGTRRKGGLVVVDMPGYGFGSRDAWGGEILKFLKQRKQLRRVFVLVSSKELLMESDLHLLQLLYEMNVPHQIVLSKVDRLLPPGRNSWFGDNTSEALTTDLRKKITMVQEQVRELQDGPGGMKAMDDILACSAMTAGPKGQFLGMAGVRWAALQASGLDCDDSGNVRTVDFDVVKPDKGKSDTVEPDEFDTIQPDERKFDTVQPDEGKGFYRPL</sequence>
<dbReference type="PROSITE" id="PS51706">
    <property type="entry name" value="G_ENGB"/>
    <property type="match status" value="1"/>
</dbReference>